<dbReference type="GO" id="GO:0000166">
    <property type="term" value="F:nucleotide binding"/>
    <property type="evidence" value="ECO:0007669"/>
    <property type="project" value="InterPro"/>
</dbReference>
<keyword evidence="1" id="KW-0560">Oxidoreductase</keyword>
<dbReference type="PANTHER" id="PTHR43818">
    <property type="entry name" value="BCDNA.GH03377"/>
    <property type="match status" value="1"/>
</dbReference>
<dbReference type="InterPro" id="IPR036291">
    <property type="entry name" value="NAD(P)-bd_dom_sf"/>
</dbReference>
<feature type="domain" description="GFO/IDH/MocA-like oxidoreductase" evidence="3">
    <location>
        <begin position="145"/>
        <end position="259"/>
    </location>
</feature>
<evidence type="ECO:0000259" key="3">
    <source>
        <dbReference type="Pfam" id="PF22725"/>
    </source>
</evidence>
<dbReference type="RefSeq" id="WP_252852516.1">
    <property type="nucleotide sequence ID" value="NZ_JAMXLR010000036.1"/>
</dbReference>
<reference evidence="4" key="1">
    <citation type="submission" date="2022-06" db="EMBL/GenBank/DDBJ databases">
        <title>Aeoliella straminimaris, a novel planctomycete from sediments.</title>
        <authorList>
            <person name="Vitorino I.R."/>
            <person name="Lage O.M."/>
        </authorList>
    </citation>
    <scope>NUCLEOTIDE SEQUENCE</scope>
    <source>
        <strain evidence="4">ICT_H6.2</strain>
    </source>
</reference>
<evidence type="ECO:0000313" key="5">
    <source>
        <dbReference type="Proteomes" id="UP001155241"/>
    </source>
</evidence>
<dbReference type="Pfam" id="PF01408">
    <property type="entry name" value="GFO_IDH_MocA"/>
    <property type="match status" value="1"/>
</dbReference>
<dbReference type="InterPro" id="IPR000683">
    <property type="entry name" value="Gfo/Idh/MocA-like_OxRdtase_N"/>
</dbReference>
<dbReference type="InterPro" id="IPR050463">
    <property type="entry name" value="Gfo/Idh/MocA_oxidrdct_glycsds"/>
</dbReference>
<accession>A0A9X2JIY2</accession>
<evidence type="ECO:0000256" key="1">
    <source>
        <dbReference type="ARBA" id="ARBA00023002"/>
    </source>
</evidence>
<gene>
    <name evidence="4" type="ORF">NG895_10900</name>
</gene>
<proteinExistence type="predicted"/>
<dbReference type="Gene3D" id="3.40.50.720">
    <property type="entry name" value="NAD(P)-binding Rossmann-like Domain"/>
    <property type="match status" value="1"/>
</dbReference>
<organism evidence="4 5">
    <name type="scientific">Aeoliella straminimaris</name>
    <dbReference type="NCBI Taxonomy" id="2954799"/>
    <lineage>
        <taxon>Bacteria</taxon>
        <taxon>Pseudomonadati</taxon>
        <taxon>Planctomycetota</taxon>
        <taxon>Planctomycetia</taxon>
        <taxon>Pirellulales</taxon>
        <taxon>Lacipirellulaceae</taxon>
        <taxon>Aeoliella</taxon>
    </lineage>
</organism>
<protein>
    <submittedName>
        <fullName evidence="4">Gfo/Idh/MocA family oxidoreductase</fullName>
    </submittedName>
</protein>
<dbReference type="Proteomes" id="UP001155241">
    <property type="component" value="Unassembled WGS sequence"/>
</dbReference>
<dbReference type="Gene3D" id="3.30.360.10">
    <property type="entry name" value="Dihydrodipicolinate Reductase, domain 2"/>
    <property type="match status" value="1"/>
</dbReference>
<dbReference type="SUPFAM" id="SSF51735">
    <property type="entry name" value="NAD(P)-binding Rossmann-fold domains"/>
    <property type="match status" value="1"/>
</dbReference>
<comment type="caution">
    <text evidence="4">The sequence shown here is derived from an EMBL/GenBank/DDBJ whole genome shotgun (WGS) entry which is preliminary data.</text>
</comment>
<keyword evidence="5" id="KW-1185">Reference proteome</keyword>
<dbReference type="EMBL" id="JAMXLR010000036">
    <property type="protein sequence ID" value="MCO6044414.1"/>
    <property type="molecule type" value="Genomic_DNA"/>
</dbReference>
<feature type="domain" description="Gfo/Idh/MocA-like oxidoreductase N-terminal" evidence="2">
    <location>
        <begin position="2"/>
        <end position="134"/>
    </location>
</feature>
<evidence type="ECO:0000313" key="4">
    <source>
        <dbReference type="EMBL" id="MCO6044414.1"/>
    </source>
</evidence>
<dbReference type="AlphaFoldDB" id="A0A9X2JIY2"/>
<name>A0A9X2JIY2_9BACT</name>
<sequence length="346" mass="37581">MLRIGIAGLGFMGMVHYLNYQRVRGVKVAAIATPEPERRAGDWRKIKGNFGPPGERMDLSGVETFATVDEMIDNADIDAVDITLPPSLHMSAAIRALEAGKQVFCEKPIAMTTSDGKKIVKAATKAGCPLLVGHVLPFFPEYAWALKAIRSGKYGQVLGGSFRRVISDPTWLKNYWTADQVGGPMLDLHVHDAHFIRLVFGKPSSLSSIGRMHEGLPEFWHTQFQFESGVTVEATSGTIDQQGRSFDHGFEIHLEDATLVFEFAVLGDTGRYLCPPTLLTSTGRAKEAKLSGGDPMDAFAAELKEVTRCFSSGEPSDILGADLALDAVEMCHAQSKSLASGRAVRL</sequence>
<evidence type="ECO:0000259" key="2">
    <source>
        <dbReference type="Pfam" id="PF01408"/>
    </source>
</evidence>
<dbReference type="SUPFAM" id="SSF55347">
    <property type="entry name" value="Glyceraldehyde-3-phosphate dehydrogenase-like, C-terminal domain"/>
    <property type="match status" value="1"/>
</dbReference>
<dbReference type="InterPro" id="IPR055170">
    <property type="entry name" value="GFO_IDH_MocA-like_dom"/>
</dbReference>
<dbReference type="PANTHER" id="PTHR43818:SF11">
    <property type="entry name" value="BCDNA.GH03377"/>
    <property type="match status" value="1"/>
</dbReference>
<dbReference type="Pfam" id="PF22725">
    <property type="entry name" value="GFO_IDH_MocA_C3"/>
    <property type="match status" value="1"/>
</dbReference>
<dbReference type="GO" id="GO:0016491">
    <property type="term" value="F:oxidoreductase activity"/>
    <property type="evidence" value="ECO:0007669"/>
    <property type="project" value="UniProtKB-KW"/>
</dbReference>